<evidence type="ECO:0000313" key="4">
    <source>
        <dbReference type="Proteomes" id="UP000199417"/>
    </source>
</evidence>
<reference evidence="3 4" key="1">
    <citation type="submission" date="2016-10" db="EMBL/GenBank/DDBJ databases">
        <authorList>
            <person name="de Groot N.N."/>
        </authorList>
    </citation>
    <scope>NUCLEOTIDE SEQUENCE [LARGE SCALE GENOMIC DNA]</scope>
    <source>
        <strain evidence="3 4">JCM 11308</strain>
    </source>
</reference>
<dbReference type="PRINTS" id="PR00040">
    <property type="entry name" value="HTHMERR"/>
</dbReference>
<dbReference type="Proteomes" id="UP000199417">
    <property type="component" value="Unassembled WGS sequence"/>
</dbReference>
<gene>
    <name evidence="3" type="ORF">SAMN05444580_101607</name>
</gene>
<dbReference type="InterPro" id="IPR047057">
    <property type="entry name" value="MerR_fam"/>
</dbReference>
<dbReference type="SMART" id="SM00422">
    <property type="entry name" value="HTH_MERR"/>
    <property type="match status" value="1"/>
</dbReference>
<dbReference type="PROSITE" id="PS50937">
    <property type="entry name" value="HTH_MERR_2"/>
    <property type="match status" value="1"/>
</dbReference>
<dbReference type="Pfam" id="PF13411">
    <property type="entry name" value="MerR_1"/>
    <property type="match status" value="1"/>
</dbReference>
<dbReference type="InterPro" id="IPR009061">
    <property type="entry name" value="DNA-bd_dom_put_sf"/>
</dbReference>
<accession>A0A1G6NQG5</accession>
<protein>
    <submittedName>
        <fullName evidence="3">DNA-binding transcriptional regulator, MerR family</fullName>
    </submittedName>
</protein>
<evidence type="ECO:0000256" key="1">
    <source>
        <dbReference type="ARBA" id="ARBA00023125"/>
    </source>
</evidence>
<dbReference type="STRING" id="168276.SAMN05444580_101607"/>
<name>A0A1G6NQG5_9NOCA</name>
<proteinExistence type="predicted"/>
<dbReference type="CDD" id="cd00592">
    <property type="entry name" value="HTH_MerR-like"/>
    <property type="match status" value="1"/>
</dbReference>
<sequence>MRIGQLADAAGTTTRTVRHYHRLGLLEEPRRRSNGYREYDVGDVLRLMRVRWLADSGVPLAAVASILSDDAAGEGSSDPAADLRALIGALNGERERLARRQTRLAAMLADVESGRPLSALPAEVVDALAAAVEGAESPAVVAALRRERDLLEMLALSGSVPESHLFSYAATVADDERRPRYLAILADWSDLEGREPDSAEAEIDALARRLADYFEDENVAATPQSGVVDTRAAGEMAVGLAEVIPDPSQREVVLRAQRALAGCMPEDGQVR</sequence>
<dbReference type="SUPFAM" id="SSF46955">
    <property type="entry name" value="Putative DNA-binding domain"/>
    <property type="match status" value="1"/>
</dbReference>
<dbReference type="PANTHER" id="PTHR30204:SF93">
    <property type="entry name" value="HTH MERR-TYPE DOMAIN-CONTAINING PROTEIN"/>
    <property type="match status" value="1"/>
</dbReference>
<dbReference type="EMBL" id="FNAB01000001">
    <property type="protein sequence ID" value="SDC69415.1"/>
    <property type="molecule type" value="Genomic_DNA"/>
</dbReference>
<feature type="domain" description="HTH merR-type" evidence="2">
    <location>
        <begin position="1"/>
        <end position="69"/>
    </location>
</feature>
<dbReference type="AlphaFoldDB" id="A0A1G6NQG5"/>
<dbReference type="Gene3D" id="1.10.1660.10">
    <property type="match status" value="1"/>
</dbReference>
<evidence type="ECO:0000313" key="3">
    <source>
        <dbReference type="EMBL" id="SDC69415.1"/>
    </source>
</evidence>
<dbReference type="RefSeq" id="WP_245709114.1">
    <property type="nucleotide sequence ID" value="NZ_FNAB01000001.1"/>
</dbReference>
<dbReference type="GO" id="GO:0003677">
    <property type="term" value="F:DNA binding"/>
    <property type="evidence" value="ECO:0007669"/>
    <property type="project" value="UniProtKB-KW"/>
</dbReference>
<dbReference type="PANTHER" id="PTHR30204">
    <property type="entry name" value="REDOX-CYCLING DRUG-SENSING TRANSCRIPTIONAL ACTIVATOR SOXR"/>
    <property type="match status" value="1"/>
</dbReference>
<organism evidence="3 4">
    <name type="scientific">Rhodococcus tukisamuensis</name>
    <dbReference type="NCBI Taxonomy" id="168276"/>
    <lineage>
        <taxon>Bacteria</taxon>
        <taxon>Bacillati</taxon>
        <taxon>Actinomycetota</taxon>
        <taxon>Actinomycetes</taxon>
        <taxon>Mycobacteriales</taxon>
        <taxon>Nocardiaceae</taxon>
        <taxon>Rhodococcus</taxon>
    </lineage>
</organism>
<keyword evidence="1 3" id="KW-0238">DNA-binding</keyword>
<dbReference type="InterPro" id="IPR000551">
    <property type="entry name" value="MerR-type_HTH_dom"/>
</dbReference>
<evidence type="ECO:0000259" key="2">
    <source>
        <dbReference type="PROSITE" id="PS50937"/>
    </source>
</evidence>
<dbReference type="GO" id="GO:0003700">
    <property type="term" value="F:DNA-binding transcription factor activity"/>
    <property type="evidence" value="ECO:0007669"/>
    <property type="project" value="InterPro"/>
</dbReference>
<keyword evidence="4" id="KW-1185">Reference proteome</keyword>